<evidence type="ECO:0000259" key="1">
    <source>
        <dbReference type="Pfam" id="PF03372"/>
    </source>
</evidence>
<reference evidence="2" key="1">
    <citation type="submission" date="2021-01" db="EMBL/GenBank/DDBJ databases">
        <authorList>
            <person name="Corre E."/>
            <person name="Pelletier E."/>
            <person name="Niang G."/>
            <person name="Scheremetjew M."/>
            <person name="Finn R."/>
            <person name="Kale V."/>
            <person name="Holt S."/>
            <person name="Cochrane G."/>
            <person name="Meng A."/>
            <person name="Brown T."/>
            <person name="Cohen L."/>
        </authorList>
    </citation>
    <scope>NUCLEOTIDE SEQUENCE</scope>
    <source>
        <strain evidence="2">SAG 36.94</strain>
    </source>
</reference>
<dbReference type="PANTHER" id="PTHR12121">
    <property type="entry name" value="CARBON CATABOLITE REPRESSOR PROTEIN 4"/>
    <property type="match status" value="1"/>
</dbReference>
<dbReference type="InterPro" id="IPR005135">
    <property type="entry name" value="Endo/exonuclease/phosphatase"/>
</dbReference>
<dbReference type="InterPro" id="IPR050410">
    <property type="entry name" value="CCR4/nocturin_mRNA_transcr"/>
</dbReference>
<feature type="domain" description="Endonuclease/exonuclease/phosphatase" evidence="1">
    <location>
        <begin position="258"/>
        <end position="561"/>
    </location>
</feature>
<dbReference type="GO" id="GO:0000175">
    <property type="term" value="F:3'-5'-RNA exonuclease activity"/>
    <property type="evidence" value="ECO:0007669"/>
    <property type="project" value="TreeGrafter"/>
</dbReference>
<dbReference type="InterPro" id="IPR036691">
    <property type="entry name" value="Endo/exonu/phosph_ase_sf"/>
</dbReference>
<dbReference type="AlphaFoldDB" id="A0A7S1XER9"/>
<proteinExistence type="predicted"/>
<dbReference type="Gene3D" id="3.60.10.10">
    <property type="entry name" value="Endonuclease/exonuclease/phosphatase"/>
    <property type="match status" value="1"/>
</dbReference>
<dbReference type="PANTHER" id="PTHR12121:SF34">
    <property type="entry name" value="PROTEIN ANGEL"/>
    <property type="match status" value="1"/>
</dbReference>
<accession>A0A7S1XER9</accession>
<protein>
    <recommendedName>
        <fullName evidence="1">Endonuclease/exonuclease/phosphatase domain-containing protein</fullName>
    </recommendedName>
</protein>
<organism evidence="2">
    <name type="scientific">Compsopogon caeruleus</name>
    <dbReference type="NCBI Taxonomy" id="31354"/>
    <lineage>
        <taxon>Eukaryota</taxon>
        <taxon>Rhodophyta</taxon>
        <taxon>Compsopogonophyceae</taxon>
        <taxon>Compsopogonales</taxon>
        <taxon>Compsopogonaceae</taxon>
        <taxon>Compsopogon</taxon>
    </lineage>
</organism>
<dbReference type="SUPFAM" id="SSF56219">
    <property type="entry name" value="DNase I-like"/>
    <property type="match status" value="1"/>
</dbReference>
<sequence>MASPVTMPTSPPVDGMPHILRLELLFSRTPVESCDVIPFVVLRTPDGDIKSADTIETKTRGTISVQYRWLRSIPRFMCGRINCKNSATLQFTKVDLDDRAAGGAASPGDENDLRPFYCSQECLVHDWTERLRARLARRARAVTLPKTADEADQLRERLRMPLEWGEEDVALDNPAESVEVGWLRKYTPSKTDIGFPLELSCRYVFRQADNKVAIGPNVAIRTAAVRELPPPPPMRRLLAIPSGEDIMTQRRNGCFRILTYNVLAEIYASSQEYDYTPDWALAWTYRQNNLLREIERYNADVLCLQEIQEDHFQSHLFPALARLGFEGIFKSKTREAMGRKGKIDGCATFFRTDKFTLVENRSLEYDTIARARLGDGQQQTQQREALKRLSRGNVASLLILRSREIDRDILVANTHIFWDPEKADVKLYQVDVFLEEIEKTLARVGVDTPVAIGGDFNSEPDSAVYDLISTGAVSPEYRAEDPYGTLSSVRLMHKLKLVSAFTVTGLEAPFTNFTRKYVGTLDYIWYQGLRLTALMEIPSEHDLLGIDDTGALPNSRWSSDHIALMAEFQLPSR</sequence>
<name>A0A7S1XER9_9RHOD</name>
<dbReference type="EMBL" id="HBGH01012323">
    <property type="protein sequence ID" value="CAD9234770.1"/>
    <property type="molecule type" value="Transcribed_RNA"/>
</dbReference>
<evidence type="ECO:0000313" key="2">
    <source>
        <dbReference type="EMBL" id="CAD9234770.1"/>
    </source>
</evidence>
<gene>
    <name evidence="2" type="ORF">CCAE0312_LOCUS6860</name>
</gene>
<dbReference type="Pfam" id="PF03372">
    <property type="entry name" value="Exo_endo_phos"/>
    <property type="match status" value="1"/>
</dbReference>